<evidence type="ECO:0000256" key="3">
    <source>
        <dbReference type="ARBA" id="ARBA00023268"/>
    </source>
</evidence>
<dbReference type="GO" id="GO:0003824">
    <property type="term" value="F:catalytic activity"/>
    <property type="evidence" value="ECO:0007669"/>
    <property type="project" value="UniProtKB-KW"/>
</dbReference>
<dbReference type="PANTHER" id="PTHR37984">
    <property type="entry name" value="PROTEIN CBG26694"/>
    <property type="match status" value="1"/>
</dbReference>
<accession>M1WD26</accession>
<dbReference type="PANTHER" id="PTHR37984:SF5">
    <property type="entry name" value="PROTEIN NYNRIN-LIKE"/>
    <property type="match status" value="1"/>
</dbReference>
<feature type="region of interest" description="Disordered" evidence="4">
    <location>
        <begin position="1"/>
        <end position="20"/>
    </location>
</feature>
<reference evidence="6 7" key="1">
    <citation type="journal article" date="2013" name="PLoS Genet.">
        <title>Plant-symbiotic fungi as chemical engineers: Multi-genome analysis of the Clavicipitaceae reveals dynamics of alkaloid loci.</title>
        <authorList>
            <person name="Schardl C.L."/>
            <person name="Young C.A."/>
            <person name="Hesse U."/>
            <person name="Amyotte S.G."/>
            <person name="Andreeva K."/>
            <person name="Calie P.J."/>
            <person name="Fleetwood D.J."/>
            <person name="Haws D.C."/>
            <person name="Moore N."/>
            <person name="Oeser B."/>
            <person name="Panaccione D.G."/>
            <person name="Schweri K.K."/>
            <person name="Voisey C.R."/>
            <person name="Farman M.L."/>
            <person name="Jaromczyk J.W."/>
            <person name="Roe B.A."/>
            <person name="O'Sullivan D.M."/>
            <person name="Scott B."/>
            <person name="Tudzynski P."/>
            <person name="An Z."/>
            <person name="Arnaoudova E.G."/>
            <person name="Bullock C.T."/>
            <person name="Charlton N.D."/>
            <person name="Chen L."/>
            <person name="Cox M."/>
            <person name="Dinkins R.D."/>
            <person name="Florea S."/>
            <person name="Glenn A.E."/>
            <person name="Gordon A."/>
            <person name="Gueldener U."/>
            <person name="Harris D.R."/>
            <person name="Hollin W."/>
            <person name="Jaromczyk J."/>
            <person name="Johnson R.D."/>
            <person name="Khan A.K."/>
            <person name="Leistner E."/>
            <person name="Leuchtmann A."/>
            <person name="Li C."/>
            <person name="Liu J."/>
            <person name="Liu J."/>
            <person name="Liu M."/>
            <person name="Mace W."/>
            <person name="Machado C."/>
            <person name="Nagabhyru P."/>
            <person name="Pan J."/>
            <person name="Schmid J."/>
            <person name="Sugawara K."/>
            <person name="Steiner U."/>
            <person name="Takach J.E."/>
            <person name="Tanaka E."/>
            <person name="Webb J.S."/>
            <person name="Wilson E.V."/>
            <person name="Wiseman J.L."/>
            <person name="Yoshida R."/>
            <person name="Zeng Z."/>
        </authorList>
    </citation>
    <scope>NUCLEOTIDE SEQUENCE [LARGE SCALE GENOMIC DNA]</scope>
    <source>
        <strain evidence="6 7">20.1</strain>
    </source>
</reference>
<keyword evidence="3" id="KW-0511">Multifunctional enzyme</keyword>
<dbReference type="STRING" id="1111077.M1WD26"/>
<keyword evidence="7" id="KW-1185">Reference proteome</keyword>
<sequence>MSISRHSGHGSAYSSGFDSKDDHVRKTREVLRRLQAAGIYLDIKKCNFGVTEVKYLGFIVEAGREIRPDPEKIATIRTWERPTRVKGVRSFLGFANFYREFIPKFSDLAGPLLVLTRKGVPFAWSDACSNAFERLKAAFVSYPVLAQWDPDGQTVVEADSSGDAIGGCLSQYDARGILHPVAYHSARLTAPQRNYTIHDKELFSIKYRASRPGLQNSAYRPGSQASRPDALSRREQDVGNEEGTRRSLMTPVTIRSLCHSGDEDHLGGILPPLPGDHPDTRSIEDPFSGSEDLETPGESEEDDYPETASAKDPPTTTKDPKRPTLERGLHSGRSTSRSPSMMLRDMAIMSQNPSPRTEVRDSPEPSNGGSPRGSSLFVSDELAELWDTGVRADTTYEPKRLAVLQGERKFLPAAASREQIANCSVDAHGVLQYKGRAFRGLG</sequence>
<comment type="subcellular location">
    <subcellularLocation>
        <location evidence="1">Mitochondrion</location>
    </subcellularLocation>
</comment>
<evidence type="ECO:0000256" key="1">
    <source>
        <dbReference type="ARBA" id="ARBA00004173"/>
    </source>
</evidence>
<dbReference type="InterPro" id="IPR043128">
    <property type="entry name" value="Rev_trsase/Diguanyl_cyclase"/>
</dbReference>
<dbReference type="FunFam" id="3.30.70.270:FF:000063">
    <property type="entry name" value="Zinc knuckle domaincontaining protein"/>
    <property type="match status" value="1"/>
</dbReference>
<dbReference type="VEuPathDB" id="FungiDB:CPUR_02932"/>
<dbReference type="AlphaFoldDB" id="M1WD26"/>
<name>M1WD26_CLAP2</name>
<feature type="compositionally biased region" description="Acidic residues" evidence="4">
    <location>
        <begin position="291"/>
        <end position="305"/>
    </location>
</feature>
<dbReference type="EMBL" id="CAGA01000013">
    <property type="protein sequence ID" value="CCE29239.1"/>
    <property type="molecule type" value="Genomic_DNA"/>
</dbReference>
<feature type="compositionally biased region" description="Basic and acidic residues" evidence="4">
    <location>
        <begin position="318"/>
        <end position="329"/>
    </location>
</feature>
<evidence type="ECO:0000256" key="4">
    <source>
        <dbReference type="SAM" id="MobiDB-lite"/>
    </source>
</evidence>
<dbReference type="OrthoDB" id="5096095at2759"/>
<keyword evidence="2" id="KW-0496">Mitochondrion</keyword>
<dbReference type="Gene3D" id="3.30.70.270">
    <property type="match status" value="2"/>
</dbReference>
<comment type="caution">
    <text evidence="6">The sequence shown here is derived from an EMBL/GenBank/DDBJ whole genome shotgun (WGS) entry which is preliminary data.</text>
</comment>
<evidence type="ECO:0000256" key="2">
    <source>
        <dbReference type="ARBA" id="ARBA00023128"/>
    </source>
</evidence>
<organism evidence="6 7">
    <name type="scientific">Claviceps purpurea (strain 20.1)</name>
    <name type="common">Ergot fungus</name>
    <name type="synonym">Sphacelia segetum</name>
    <dbReference type="NCBI Taxonomy" id="1111077"/>
    <lineage>
        <taxon>Eukaryota</taxon>
        <taxon>Fungi</taxon>
        <taxon>Dikarya</taxon>
        <taxon>Ascomycota</taxon>
        <taxon>Pezizomycotina</taxon>
        <taxon>Sordariomycetes</taxon>
        <taxon>Hypocreomycetidae</taxon>
        <taxon>Hypocreales</taxon>
        <taxon>Clavicipitaceae</taxon>
        <taxon>Claviceps</taxon>
    </lineage>
</organism>
<dbReference type="Proteomes" id="UP000016801">
    <property type="component" value="Unassembled WGS sequence"/>
</dbReference>
<proteinExistence type="predicted"/>
<evidence type="ECO:0000259" key="5">
    <source>
        <dbReference type="Pfam" id="PF17919"/>
    </source>
</evidence>
<protein>
    <recommendedName>
        <fullName evidence="5">Reverse transcriptase/retrotransposon-derived protein RNase H-like domain-containing protein</fullName>
    </recommendedName>
</protein>
<feature type="compositionally biased region" description="Polar residues" evidence="4">
    <location>
        <begin position="214"/>
        <end position="226"/>
    </location>
</feature>
<dbReference type="HOGENOM" id="CLU_670855_0_0_1"/>
<evidence type="ECO:0000313" key="6">
    <source>
        <dbReference type="EMBL" id="CCE29239.1"/>
    </source>
</evidence>
<feature type="compositionally biased region" description="Polar residues" evidence="4">
    <location>
        <begin position="364"/>
        <end position="375"/>
    </location>
</feature>
<dbReference type="InterPro" id="IPR043502">
    <property type="entry name" value="DNA/RNA_pol_sf"/>
</dbReference>
<dbReference type="eggNOG" id="KOG0017">
    <property type="taxonomic scope" value="Eukaryota"/>
</dbReference>
<dbReference type="SUPFAM" id="SSF56672">
    <property type="entry name" value="DNA/RNA polymerases"/>
    <property type="match status" value="1"/>
</dbReference>
<feature type="compositionally biased region" description="Basic and acidic residues" evidence="4">
    <location>
        <begin position="230"/>
        <end position="245"/>
    </location>
</feature>
<evidence type="ECO:0000313" key="7">
    <source>
        <dbReference type="Proteomes" id="UP000016801"/>
    </source>
</evidence>
<feature type="region of interest" description="Disordered" evidence="4">
    <location>
        <begin position="214"/>
        <end position="375"/>
    </location>
</feature>
<dbReference type="InterPro" id="IPR050951">
    <property type="entry name" value="Retrovirus_Pol_polyprotein"/>
</dbReference>
<dbReference type="Pfam" id="PF17919">
    <property type="entry name" value="RT_RNaseH_2"/>
    <property type="match status" value="1"/>
</dbReference>
<dbReference type="InterPro" id="IPR041577">
    <property type="entry name" value="RT_RNaseH_2"/>
</dbReference>
<gene>
    <name evidence="6" type="ORF">CPUR_02932</name>
</gene>
<dbReference type="GO" id="GO:0005739">
    <property type="term" value="C:mitochondrion"/>
    <property type="evidence" value="ECO:0007669"/>
    <property type="project" value="UniProtKB-SubCell"/>
</dbReference>
<feature type="domain" description="Reverse transcriptase/retrotransposon-derived protein RNase H-like" evidence="5">
    <location>
        <begin position="124"/>
        <end position="207"/>
    </location>
</feature>